<dbReference type="Pfam" id="PF00753">
    <property type="entry name" value="Lactamase_B"/>
    <property type="match status" value="1"/>
</dbReference>
<evidence type="ECO:0000259" key="2">
    <source>
        <dbReference type="SMART" id="SM00849"/>
    </source>
</evidence>
<dbReference type="GO" id="GO:0016787">
    <property type="term" value="F:hydrolase activity"/>
    <property type="evidence" value="ECO:0007669"/>
    <property type="project" value="UniProtKB-KW"/>
</dbReference>
<evidence type="ECO:0000259" key="3">
    <source>
        <dbReference type="SMART" id="SM01027"/>
    </source>
</evidence>
<proteinExistence type="predicted"/>
<comment type="caution">
    <text evidence="4">The sequence shown here is derived from an EMBL/GenBank/DDBJ whole genome shotgun (WGS) entry which is preliminary data.</text>
</comment>
<gene>
    <name evidence="4" type="ORF">BJ963_002109</name>
</gene>
<name>A0A852T1U6_9MICO</name>
<evidence type="ECO:0000313" key="5">
    <source>
        <dbReference type="Proteomes" id="UP000589620"/>
    </source>
</evidence>
<reference evidence="4 5" key="1">
    <citation type="submission" date="2020-07" db="EMBL/GenBank/DDBJ databases">
        <title>Sequencing the genomes of 1000 actinobacteria strains.</title>
        <authorList>
            <person name="Klenk H.-P."/>
        </authorList>
    </citation>
    <scope>NUCLEOTIDE SEQUENCE [LARGE SCALE GENOMIC DNA]</scope>
    <source>
        <strain evidence="4 5">DSM 23871</strain>
    </source>
</reference>
<dbReference type="CDD" id="cd16295">
    <property type="entry name" value="TTHA0252-CPSF-like_MBL-fold"/>
    <property type="match status" value="1"/>
</dbReference>
<dbReference type="SMART" id="SM01027">
    <property type="entry name" value="Beta-Casp"/>
    <property type="match status" value="1"/>
</dbReference>
<dbReference type="RefSeq" id="WP_179456499.1">
    <property type="nucleotide sequence ID" value="NZ_BAAAPX010000001.1"/>
</dbReference>
<dbReference type="Gene3D" id="3.40.50.10890">
    <property type="match status" value="1"/>
</dbReference>
<dbReference type="GO" id="GO:0004521">
    <property type="term" value="F:RNA endonuclease activity"/>
    <property type="evidence" value="ECO:0007669"/>
    <property type="project" value="TreeGrafter"/>
</dbReference>
<organism evidence="4 5">
    <name type="scientific">Leifsonia soli</name>
    <dbReference type="NCBI Taxonomy" id="582665"/>
    <lineage>
        <taxon>Bacteria</taxon>
        <taxon>Bacillati</taxon>
        <taxon>Actinomycetota</taxon>
        <taxon>Actinomycetes</taxon>
        <taxon>Micrococcales</taxon>
        <taxon>Microbacteriaceae</taxon>
        <taxon>Leifsonia</taxon>
    </lineage>
</organism>
<dbReference type="Pfam" id="PF07521">
    <property type="entry name" value="RMMBL"/>
    <property type="match status" value="1"/>
</dbReference>
<sequence length="458" mass="49768">MTASLRFLGATDTVTGSRYLIEDDGARILVDCGLFQGYKQLRERNWRPFPVEPASVDAVVVTHAHLDHTGYLPALVRDGFRGRIHATMGTAELSRLVLLDSGRLLQEQAAFADRHHTSRHAPPRPLYTEQDALAALEHVEPHAFAQPFGLGGMTFRFVPAGHILGAAQVLVTTGAGRLHFTGDLGRVDDPLMRPPSPLEETDVLISESTYGDRIHSRVDAEDALGRIVTDVCRGGGVVLLPAFAVGRAETLLLHLSRLRATGRIPDVPIFLNSPMAVDASEIYARHPEEHRIPRDEFAAMYRLATLVRTVDDSKLLNLRGGPAIIISASGMLEGGRILHHIDAYGGDPRNAIVLTGFQAGGTRGAALQRGERVLRIHGRDIPIRARVHTLDMLSAHADAQQIVEWMSTAPTAPAAVYLTHGEPDAADQLRLRIRRSLGWSARVPEFGETVSVSAATGP</sequence>
<feature type="domain" description="Metallo-beta-lactamase" evidence="2">
    <location>
        <begin position="15"/>
        <end position="235"/>
    </location>
</feature>
<dbReference type="PANTHER" id="PTHR11203:SF37">
    <property type="entry name" value="INTEGRATOR COMPLEX SUBUNIT 11"/>
    <property type="match status" value="1"/>
</dbReference>
<evidence type="ECO:0000256" key="1">
    <source>
        <dbReference type="ARBA" id="ARBA00022801"/>
    </source>
</evidence>
<dbReference type="EMBL" id="JACCBJ010000001">
    <property type="protein sequence ID" value="NYD74590.1"/>
    <property type="molecule type" value="Genomic_DNA"/>
</dbReference>
<keyword evidence="1" id="KW-0378">Hydrolase</keyword>
<dbReference type="InterPro" id="IPR022712">
    <property type="entry name" value="Beta_Casp"/>
</dbReference>
<dbReference type="PANTHER" id="PTHR11203">
    <property type="entry name" value="CLEAVAGE AND POLYADENYLATION SPECIFICITY FACTOR FAMILY MEMBER"/>
    <property type="match status" value="1"/>
</dbReference>
<dbReference type="SMART" id="SM00849">
    <property type="entry name" value="Lactamase_B"/>
    <property type="match status" value="1"/>
</dbReference>
<evidence type="ECO:0000313" key="4">
    <source>
        <dbReference type="EMBL" id="NYD74590.1"/>
    </source>
</evidence>
<dbReference type="SUPFAM" id="SSF56281">
    <property type="entry name" value="Metallo-hydrolase/oxidoreductase"/>
    <property type="match status" value="1"/>
</dbReference>
<dbReference type="Proteomes" id="UP000589620">
    <property type="component" value="Unassembled WGS sequence"/>
</dbReference>
<feature type="domain" description="Beta-Casp" evidence="3">
    <location>
        <begin position="248"/>
        <end position="367"/>
    </location>
</feature>
<dbReference type="InterPro" id="IPR050698">
    <property type="entry name" value="MBL"/>
</dbReference>
<dbReference type="AlphaFoldDB" id="A0A852T1U6"/>
<dbReference type="InterPro" id="IPR036866">
    <property type="entry name" value="RibonucZ/Hydroxyglut_hydro"/>
</dbReference>
<protein>
    <submittedName>
        <fullName evidence="4">Metallo-beta-lactamase family protein</fullName>
    </submittedName>
</protein>
<accession>A0A852T1U6</accession>
<dbReference type="Pfam" id="PF10996">
    <property type="entry name" value="Beta-Casp"/>
    <property type="match status" value="1"/>
</dbReference>
<dbReference type="InterPro" id="IPR001279">
    <property type="entry name" value="Metallo-B-lactamas"/>
</dbReference>
<dbReference type="Gene3D" id="3.60.15.10">
    <property type="entry name" value="Ribonuclease Z/Hydroxyacylglutathione hydrolase-like"/>
    <property type="match status" value="1"/>
</dbReference>
<keyword evidence="5" id="KW-1185">Reference proteome</keyword>
<dbReference type="InterPro" id="IPR011108">
    <property type="entry name" value="RMMBL"/>
</dbReference>